<feature type="compositionally biased region" description="Pro residues" evidence="1">
    <location>
        <begin position="303"/>
        <end position="323"/>
    </location>
</feature>
<evidence type="ECO:0000256" key="1">
    <source>
        <dbReference type="SAM" id="MobiDB-lite"/>
    </source>
</evidence>
<reference evidence="2" key="2">
    <citation type="submission" date="2023-05" db="EMBL/GenBank/DDBJ databases">
        <authorList>
            <consortium name="Lawrence Berkeley National Laboratory"/>
            <person name="Steindorff A."/>
            <person name="Hensen N."/>
            <person name="Bonometti L."/>
            <person name="Westerberg I."/>
            <person name="Brannstrom I.O."/>
            <person name="Guillou S."/>
            <person name="Cros-Aarteil S."/>
            <person name="Calhoun S."/>
            <person name="Haridas S."/>
            <person name="Kuo A."/>
            <person name="Mondo S."/>
            <person name="Pangilinan J."/>
            <person name="Riley R."/>
            <person name="Labutti K."/>
            <person name="Andreopoulos B."/>
            <person name="Lipzen A."/>
            <person name="Chen C."/>
            <person name="Yanf M."/>
            <person name="Daum C."/>
            <person name="Ng V."/>
            <person name="Clum A."/>
            <person name="Ohm R."/>
            <person name="Martin F."/>
            <person name="Silar P."/>
            <person name="Natvig D."/>
            <person name="Lalanne C."/>
            <person name="Gautier V."/>
            <person name="Ament-Velasquez S.L."/>
            <person name="Kruys A."/>
            <person name="Hutchinson M.I."/>
            <person name="Powell A.J."/>
            <person name="Barry K."/>
            <person name="Miller A.N."/>
            <person name="Grigoriev I.V."/>
            <person name="Debuchy R."/>
            <person name="Gladieux P."/>
            <person name="Thoren M.H."/>
            <person name="Johannesson H."/>
        </authorList>
    </citation>
    <scope>NUCLEOTIDE SEQUENCE</scope>
    <source>
        <strain evidence="2">PSN293</strain>
    </source>
</reference>
<comment type="caution">
    <text evidence="2">The sequence shown here is derived from an EMBL/GenBank/DDBJ whole genome shotgun (WGS) entry which is preliminary data.</text>
</comment>
<gene>
    <name evidence="2" type="ORF">QBC37DRAFT_423004</name>
</gene>
<organism evidence="2 3">
    <name type="scientific">Rhypophila decipiens</name>
    <dbReference type="NCBI Taxonomy" id="261697"/>
    <lineage>
        <taxon>Eukaryota</taxon>
        <taxon>Fungi</taxon>
        <taxon>Dikarya</taxon>
        <taxon>Ascomycota</taxon>
        <taxon>Pezizomycotina</taxon>
        <taxon>Sordariomycetes</taxon>
        <taxon>Sordariomycetidae</taxon>
        <taxon>Sordariales</taxon>
        <taxon>Naviculisporaceae</taxon>
        <taxon>Rhypophila</taxon>
    </lineage>
</organism>
<reference evidence="2" key="1">
    <citation type="journal article" date="2023" name="Mol. Phylogenet. Evol.">
        <title>Genome-scale phylogeny and comparative genomics of the fungal order Sordariales.</title>
        <authorList>
            <person name="Hensen N."/>
            <person name="Bonometti L."/>
            <person name="Westerberg I."/>
            <person name="Brannstrom I.O."/>
            <person name="Guillou S."/>
            <person name="Cros-Aarteil S."/>
            <person name="Calhoun S."/>
            <person name="Haridas S."/>
            <person name="Kuo A."/>
            <person name="Mondo S."/>
            <person name="Pangilinan J."/>
            <person name="Riley R."/>
            <person name="LaButti K."/>
            <person name="Andreopoulos B."/>
            <person name="Lipzen A."/>
            <person name="Chen C."/>
            <person name="Yan M."/>
            <person name="Daum C."/>
            <person name="Ng V."/>
            <person name="Clum A."/>
            <person name="Steindorff A."/>
            <person name="Ohm R.A."/>
            <person name="Martin F."/>
            <person name="Silar P."/>
            <person name="Natvig D.O."/>
            <person name="Lalanne C."/>
            <person name="Gautier V."/>
            <person name="Ament-Velasquez S.L."/>
            <person name="Kruys A."/>
            <person name="Hutchinson M.I."/>
            <person name="Powell A.J."/>
            <person name="Barry K."/>
            <person name="Miller A.N."/>
            <person name="Grigoriev I.V."/>
            <person name="Debuchy R."/>
            <person name="Gladieux P."/>
            <person name="Hiltunen Thoren M."/>
            <person name="Johannesson H."/>
        </authorList>
    </citation>
    <scope>NUCLEOTIDE SEQUENCE</scope>
    <source>
        <strain evidence="2">PSN293</strain>
    </source>
</reference>
<dbReference type="Proteomes" id="UP001301769">
    <property type="component" value="Unassembled WGS sequence"/>
</dbReference>
<feature type="compositionally biased region" description="Low complexity" evidence="1">
    <location>
        <begin position="135"/>
        <end position="146"/>
    </location>
</feature>
<feature type="region of interest" description="Disordered" evidence="1">
    <location>
        <begin position="223"/>
        <end position="357"/>
    </location>
</feature>
<feature type="compositionally biased region" description="Basic and acidic residues" evidence="1">
    <location>
        <begin position="149"/>
        <end position="166"/>
    </location>
</feature>
<dbReference type="AlphaFoldDB" id="A0AAN6Y7D1"/>
<evidence type="ECO:0000313" key="3">
    <source>
        <dbReference type="Proteomes" id="UP001301769"/>
    </source>
</evidence>
<feature type="compositionally biased region" description="Polar residues" evidence="1">
    <location>
        <begin position="235"/>
        <end position="246"/>
    </location>
</feature>
<protein>
    <submittedName>
        <fullName evidence="2">Uncharacterized protein</fullName>
    </submittedName>
</protein>
<keyword evidence="3" id="KW-1185">Reference proteome</keyword>
<evidence type="ECO:0000313" key="2">
    <source>
        <dbReference type="EMBL" id="KAK4213508.1"/>
    </source>
</evidence>
<accession>A0AAN6Y7D1</accession>
<feature type="compositionally biased region" description="Basic and acidic residues" evidence="1">
    <location>
        <begin position="278"/>
        <end position="299"/>
    </location>
</feature>
<feature type="region of interest" description="Disordered" evidence="1">
    <location>
        <begin position="97"/>
        <end position="182"/>
    </location>
</feature>
<feature type="compositionally biased region" description="Polar residues" evidence="1">
    <location>
        <begin position="102"/>
        <end position="123"/>
    </location>
</feature>
<name>A0AAN6Y7D1_9PEZI</name>
<proteinExistence type="predicted"/>
<dbReference type="EMBL" id="MU858108">
    <property type="protein sequence ID" value="KAK4213508.1"/>
    <property type="molecule type" value="Genomic_DNA"/>
</dbReference>
<sequence length="404" mass="45038">MGGIDIRHVDIFLKSFLRFQVLFTIQNIILTNKITFQLVALTETRLGACTCLYSNTMTYYQPTPRGAATPVFSYAYPQDSGSYGYSAASPTSPSYPTGNYYPPSSNQKRTTTAAYYPPSSSAFQVPPPAPRRRSASFSAPVAAPPVVTDPKKKEMLYRHIGPDTHTPKQSSSSSKPRRFSKTHNDVDYEYLYGPADDHLYVSGDDSTEDDYYWENNKEKLSQRFQRPGLRRSGTEKLSSGLNTRQLRSPDVGLGLKMPSSPRGRGREREVPLPSPRAPTRERSAVRTRERSAVRTREMSLPRAPRPPAPQRNSPPPPPPPPPTSNISYGSSSSHEQRHGGGHRQHHVREERKEKSWMNINGNKISVDHKGVKINGQRYEAPGGRGIFNVGGIKVRVEGRDISLA</sequence>